<dbReference type="PANTHER" id="PTHR42940">
    <property type="entry name" value="ALCOHOL DEHYDROGENASE 1-RELATED"/>
    <property type="match status" value="1"/>
</dbReference>
<dbReference type="GO" id="GO:0005737">
    <property type="term" value="C:cytoplasm"/>
    <property type="evidence" value="ECO:0007669"/>
    <property type="project" value="TreeGrafter"/>
</dbReference>
<reference evidence="6" key="2">
    <citation type="journal article" date="2014" name="ISME J.">
        <title>Microbial stratification in low pH oxic and suboxic macroscopic growths along an acid mine drainage.</title>
        <authorList>
            <person name="Mendez-Garcia C."/>
            <person name="Mesa V."/>
            <person name="Sprenger R.R."/>
            <person name="Richter M."/>
            <person name="Diez M.S."/>
            <person name="Solano J."/>
            <person name="Bargiela R."/>
            <person name="Golyshina O.V."/>
            <person name="Manteca A."/>
            <person name="Ramos J.L."/>
            <person name="Gallego J.R."/>
            <person name="Llorente I."/>
            <person name="Martins Dos Santos V.A."/>
            <person name="Jensen O.N."/>
            <person name="Pelaez A.I."/>
            <person name="Sanchez J."/>
            <person name="Ferrer M."/>
        </authorList>
    </citation>
    <scope>NUCLEOTIDE SEQUENCE</scope>
</reference>
<name>T1ADL1_9ZZZZ</name>
<dbReference type="PANTHER" id="PTHR42940:SF8">
    <property type="entry name" value="VACUOLAR PROTEIN SORTING-ASSOCIATED PROTEIN 11"/>
    <property type="match status" value="1"/>
</dbReference>
<keyword evidence="2" id="KW-0479">Metal-binding</keyword>
<proteinExistence type="predicted"/>
<sequence>LGYETVVYSGSPQHAALARELGATEVVLGDGDGTGSAQAHVDGAVVFAPAGAVVLRALAAVRKGGRVSIAAIHMTPIPSIDYDRLLFGERTLVSVEANTRADAQEFLDLARRFRLRTTVSVRPLREANEALLDLREGRVQGAVVLDLRGASP</sequence>
<dbReference type="AlphaFoldDB" id="T1ADL1"/>
<dbReference type="Pfam" id="PF00107">
    <property type="entry name" value="ADH_zinc_N"/>
    <property type="match status" value="1"/>
</dbReference>
<evidence type="ECO:0000259" key="5">
    <source>
        <dbReference type="Pfam" id="PF00107"/>
    </source>
</evidence>
<keyword evidence="3" id="KW-0862">Zinc</keyword>
<evidence type="ECO:0000256" key="2">
    <source>
        <dbReference type="ARBA" id="ARBA00022723"/>
    </source>
</evidence>
<gene>
    <name evidence="6" type="ORF">B2A_11258</name>
</gene>
<keyword evidence="4" id="KW-0560">Oxidoreductase</keyword>
<evidence type="ECO:0000313" key="6">
    <source>
        <dbReference type="EMBL" id="EQD39059.1"/>
    </source>
</evidence>
<dbReference type="InterPro" id="IPR036291">
    <property type="entry name" value="NAD(P)-bd_dom_sf"/>
</dbReference>
<feature type="non-terminal residue" evidence="6">
    <location>
        <position position="1"/>
    </location>
</feature>
<comment type="cofactor">
    <cofactor evidence="1">
        <name>Zn(2+)</name>
        <dbReference type="ChEBI" id="CHEBI:29105"/>
    </cofactor>
</comment>
<dbReference type="InterPro" id="IPR013149">
    <property type="entry name" value="ADH-like_C"/>
</dbReference>
<protein>
    <submittedName>
        <fullName evidence="6">Zinc-binding alcohol dehydrogenase</fullName>
    </submittedName>
</protein>
<dbReference type="EMBL" id="AUZZ01008112">
    <property type="protein sequence ID" value="EQD39059.1"/>
    <property type="molecule type" value="Genomic_DNA"/>
</dbReference>
<comment type="caution">
    <text evidence="6">The sequence shown here is derived from an EMBL/GenBank/DDBJ whole genome shotgun (WGS) entry which is preliminary data.</text>
</comment>
<feature type="domain" description="Alcohol dehydrogenase-like C-terminal" evidence="5">
    <location>
        <begin position="2"/>
        <end position="110"/>
    </location>
</feature>
<dbReference type="GO" id="GO:0004022">
    <property type="term" value="F:alcohol dehydrogenase (NAD+) activity"/>
    <property type="evidence" value="ECO:0007669"/>
    <property type="project" value="TreeGrafter"/>
</dbReference>
<dbReference type="Gene3D" id="3.90.180.10">
    <property type="entry name" value="Medium-chain alcohol dehydrogenases, catalytic domain"/>
    <property type="match status" value="1"/>
</dbReference>
<organism evidence="6">
    <name type="scientific">mine drainage metagenome</name>
    <dbReference type="NCBI Taxonomy" id="410659"/>
    <lineage>
        <taxon>unclassified sequences</taxon>
        <taxon>metagenomes</taxon>
        <taxon>ecological metagenomes</taxon>
    </lineage>
</organism>
<accession>T1ADL1</accession>
<evidence type="ECO:0000256" key="1">
    <source>
        <dbReference type="ARBA" id="ARBA00001947"/>
    </source>
</evidence>
<dbReference type="SUPFAM" id="SSF51735">
    <property type="entry name" value="NAD(P)-binding Rossmann-fold domains"/>
    <property type="match status" value="1"/>
</dbReference>
<evidence type="ECO:0000256" key="3">
    <source>
        <dbReference type="ARBA" id="ARBA00022833"/>
    </source>
</evidence>
<dbReference type="Gene3D" id="3.40.50.720">
    <property type="entry name" value="NAD(P)-binding Rossmann-like Domain"/>
    <property type="match status" value="1"/>
</dbReference>
<reference evidence="6" key="1">
    <citation type="submission" date="2013-08" db="EMBL/GenBank/DDBJ databases">
        <authorList>
            <person name="Mendez C."/>
            <person name="Richter M."/>
            <person name="Ferrer M."/>
            <person name="Sanchez J."/>
        </authorList>
    </citation>
    <scope>NUCLEOTIDE SEQUENCE</scope>
</reference>
<evidence type="ECO:0000256" key="4">
    <source>
        <dbReference type="ARBA" id="ARBA00023002"/>
    </source>
</evidence>
<dbReference type="GO" id="GO:0046872">
    <property type="term" value="F:metal ion binding"/>
    <property type="evidence" value="ECO:0007669"/>
    <property type="project" value="UniProtKB-KW"/>
</dbReference>